<dbReference type="PROSITE" id="PS01124">
    <property type="entry name" value="HTH_ARAC_FAMILY_2"/>
    <property type="match status" value="1"/>
</dbReference>
<dbReference type="RefSeq" id="WP_377566319.1">
    <property type="nucleotide sequence ID" value="NZ_JBHTJZ010000030.1"/>
</dbReference>
<evidence type="ECO:0000256" key="1">
    <source>
        <dbReference type="ARBA" id="ARBA00023015"/>
    </source>
</evidence>
<dbReference type="InterPro" id="IPR020449">
    <property type="entry name" value="Tscrpt_reg_AraC-type_HTH"/>
</dbReference>
<dbReference type="InterPro" id="IPR018062">
    <property type="entry name" value="HTH_AraC-typ_CS"/>
</dbReference>
<evidence type="ECO:0000259" key="5">
    <source>
        <dbReference type="PROSITE" id="PS01124"/>
    </source>
</evidence>
<dbReference type="PRINTS" id="PR00032">
    <property type="entry name" value="HTHARAC"/>
</dbReference>
<keyword evidence="3" id="KW-0804">Transcription</keyword>
<organism evidence="6 7">
    <name type="scientific">Paenibacillus chungangensis</name>
    <dbReference type="NCBI Taxonomy" id="696535"/>
    <lineage>
        <taxon>Bacteria</taxon>
        <taxon>Bacillati</taxon>
        <taxon>Bacillota</taxon>
        <taxon>Bacilli</taxon>
        <taxon>Bacillales</taxon>
        <taxon>Paenibacillaceae</taxon>
        <taxon>Paenibacillus</taxon>
    </lineage>
</organism>
<dbReference type="PROSITE" id="PS00041">
    <property type="entry name" value="HTH_ARAC_FAMILY_1"/>
    <property type="match status" value="1"/>
</dbReference>
<name>A0ABW3HU76_9BACL</name>
<dbReference type="InterPro" id="IPR041522">
    <property type="entry name" value="CdaR_GGDEF"/>
</dbReference>
<dbReference type="Gene3D" id="1.10.10.60">
    <property type="entry name" value="Homeodomain-like"/>
    <property type="match status" value="2"/>
</dbReference>
<dbReference type="Proteomes" id="UP001596989">
    <property type="component" value="Unassembled WGS sequence"/>
</dbReference>
<protein>
    <submittedName>
        <fullName evidence="6">Helix-turn-helix domain-containing protein</fullName>
    </submittedName>
</protein>
<evidence type="ECO:0000256" key="3">
    <source>
        <dbReference type="ARBA" id="ARBA00023163"/>
    </source>
</evidence>
<evidence type="ECO:0000256" key="2">
    <source>
        <dbReference type="ARBA" id="ARBA00023125"/>
    </source>
</evidence>
<evidence type="ECO:0000256" key="4">
    <source>
        <dbReference type="SAM" id="Phobius"/>
    </source>
</evidence>
<dbReference type="SMART" id="SM00342">
    <property type="entry name" value="HTH_ARAC"/>
    <property type="match status" value="1"/>
</dbReference>
<dbReference type="PANTHER" id="PTHR43280:SF2">
    <property type="entry name" value="HTH-TYPE TRANSCRIPTIONAL REGULATOR EXSA"/>
    <property type="match status" value="1"/>
</dbReference>
<comment type="caution">
    <text evidence="6">The sequence shown here is derived from an EMBL/GenBank/DDBJ whole genome shotgun (WGS) entry which is preliminary data.</text>
</comment>
<dbReference type="PANTHER" id="PTHR43280">
    <property type="entry name" value="ARAC-FAMILY TRANSCRIPTIONAL REGULATOR"/>
    <property type="match status" value="1"/>
</dbReference>
<dbReference type="Pfam" id="PF17853">
    <property type="entry name" value="GGDEF_2"/>
    <property type="match status" value="1"/>
</dbReference>
<feature type="domain" description="HTH araC/xylS-type" evidence="5">
    <location>
        <begin position="690"/>
        <end position="788"/>
    </location>
</feature>
<keyword evidence="4" id="KW-0812">Transmembrane</keyword>
<keyword evidence="4" id="KW-0472">Membrane</keyword>
<dbReference type="Pfam" id="PF12833">
    <property type="entry name" value="HTH_18"/>
    <property type="match status" value="1"/>
</dbReference>
<keyword evidence="2" id="KW-0238">DNA-binding</keyword>
<dbReference type="InterPro" id="IPR018060">
    <property type="entry name" value="HTH_AraC"/>
</dbReference>
<evidence type="ECO:0000313" key="7">
    <source>
        <dbReference type="Proteomes" id="UP001596989"/>
    </source>
</evidence>
<dbReference type="SUPFAM" id="SSF46689">
    <property type="entry name" value="Homeodomain-like"/>
    <property type="match status" value="2"/>
</dbReference>
<feature type="transmembrane region" description="Helical" evidence="4">
    <location>
        <begin position="323"/>
        <end position="342"/>
    </location>
</feature>
<keyword evidence="7" id="KW-1185">Reference proteome</keyword>
<sequence>MFRKRLLSKAKQRVMLIRLISFFLVISLLPLLIIGTILDRNIRSSMKEELLAANSQHIQQTANTMEFMIGQISNQFRQLSIDTALKEFENYPRGNYYESLSGEYRSLDLPGLYFYIQTKERLIQTISKLQGSNEYIDSVYMYDSDKEMILTSDKMQFKKNLFYDLDWDKDIQSIQYFPTIMEPRLAKAKDHSYKTVIPMVFVSSTRMLDKSNNYVVVNLDVEALSHAFVSKLERKPGNTFFVLSSSGKMLLQDHDQDQTRHEVVDEAMLTQIHKMGNVGSIEYVHRGETVLINIQSSNSLGWKFVTITSLDEVYAAVSRIGDMILITCSILVVAIGLLIFAATRNIYNPIRHLLDFIHHNFESGGKKANSHWSELRLIRGSLEEIMEDRKSLQQKLRESLPANQEKFVYTLLHDHSLSRDEMNEKMAFFELELKYSGIHVWLMLIEDFHDRNAGEEEKSLNKLRMINYVEQSLPSNRPNIVMEIVENQIIVLFNGEKSELQENFKLAELIINRVESKFGIICTVGIAQFCENMLQLPHSYEQAKEALWYRRMAGSCEVVYIEDVRMTGTPVFNYPKDKEEILIQALINGDLTQSRKILNQIIHDIKSHEGQVYYHQMKHALVQLLNRLVKMANDIRIDLNDLLEEEGNLFNSLHQKNNWFEITSWFDELITKLSNYLVHAVRDKKNRHIEQVLRMIDDNCGETMTLPNVAEQLGLNPSYLSRIFKDEQGVTFLEFLTEVRIARSKQLISQTNLKIKEIGEQVGYCKTNYFIKLFKEHTGLTPGDYRKLMNRLANDLEDNEVG</sequence>
<keyword evidence="4" id="KW-1133">Transmembrane helix</keyword>
<accession>A0ABW3HU76</accession>
<reference evidence="7" key="1">
    <citation type="journal article" date="2019" name="Int. J. Syst. Evol. Microbiol.">
        <title>The Global Catalogue of Microorganisms (GCM) 10K type strain sequencing project: providing services to taxonomists for standard genome sequencing and annotation.</title>
        <authorList>
            <consortium name="The Broad Institute Genomics Platform"/>
            <consortium name="The Broad Institute Genome Sequencing Center for Infectious Disease"/>
            <person name="Wu L."/>
            <person name="Ma J."/>
        </authorList>
    </citation>
    <scope>NUCLEOTIDE SEQUENCE [LARGE SCALE GENOMIC DNA]</scope>
    <source>
        <strain evidence="7">CCUG 59129</strain>
    </source>
</reference>
<dbReference type="EMBL" id="JBHTJZ010000030">
    <property type="protein sequence ID" value="MFD0961088.1"/>
    <property type="molecule type" value="Genomic_DNA"/>
</dbReference>
<gene>
    <name evidence="6" type="ORF">ACFQ2I_17125</name>
</gene>
<keyword evidence="1" id="KW-0805">Transcription regulation</keyword>
<proteinExistence type="predicted"/>
<dbReference type="Gene3D" id="3.30.450.20">
    <property type="entry name" value="PAS domain"/>
    <property type="match status" value="1"/>
</dbReference>
<evidence type="ECO:0000313" key="6">
    <source>
        <dbReference type="EMBL" id="MFD0961088.1"/>
    </source>
</evidence>
<dbReference type="InterPro" id="IPR009057">
    <property type="entry name" value="Homeodomain-like_sf"/>
</dbReference>
<feature type="transmembrane region" description="Helical" evidence="4">
    <location>
        <begin position="16"/>
        <end position="38"/>
    </location>
</feature>